<proteinExistence type="inferred from homology"/>
<dbReference type="InterPro" id="IPR036938">
    <property type="entry name" value="PAP2/HPO_sf"/>
</dbReference>
<evidence type="ECO:0000256" key="6">
    <source>
        <dbReference type="SAM" id="Phobius"/>
    </source>
</evidence>
<dbReference type="GO" id="GO:0046839">
    <property type="term" value="P:phospholipid dephosphorylation"/>
    <property type="evidence" value="ECO:0007669"/>
    <property type="project" value="TreeGrafter"/>
</dbReference>
<protein>
    <recommendedName>
        <fullName evidence="7">Phosphatidic acid phosphatase type 2/haloperoxidase domain-containing protein</fullName>
    </recommendedName>
</protein>
<dbReference type="AlphaFoldDB" id="A0A1E4TC29"/>
<accession>A0A1E4TC29</accession>
<dbReference type="SMART" id="SM00014">
    <property type="entry name" value="acidPPc"/>
    <property type="match status" value="1"/>
</dbReference>
<dbReference type="GO" id="GO:0008195">
    <property type="term" value="F:phosphatidate phosphatase activity"/>
    <property type="evidence" value="ECO:0007669"/>
    <property type="project" value="EnsemblFungi"/>
</dbReference>
<dbReference type="PANTHER" id="PTHR10165:SF35">
    <property type="entry name" value="RE23632P"/>
    <property type="match status" value="1"/>
</dbReference>
<name>A0A1E4TC29_9ASCO</name>
<evidence type="ECO:0000259" key="7">
    <source>
        <dbReference type="SMART" id="SM00014"/>
    </source>
</evidence>
<dbReference type="CDD" id="cd03390">
    <property type="entry name" value="PAP2_containing_1_like"/>
    <property type="match status" value="1"/>
</dbReference>
<gene>
    <name evidence="8" type="ORF">CANCADRAFT_3953</name>
</gene>
<feature type="transmembrane region" description="Helical" evidence="6">
    <location>
        <begin position="101"/>
        <end position="125"/>
    </location>
</feature>
<evidence type="ECO:0000256" key="3">
    <source>
        <dbReference type="ARBA" id="ARBA00022692"/>
    </source>
</evidence>
<keyword evidence="5 6" id="KW-0472">Membrane</keyword>
<dbReference type="OrthoDB" id="10030083at2759"/>
<dbReference type="EMBL" id="KV453843">
    <property type="protein sequence ID" value="ODV89326.1"/>
    <property type="molecule type" value="Genomic_DNA"/>
</dbReference>
<feature type="transmembrane region" description="Helical" evidence="6">
    <location>
        <begin position="68"/>
        <end position="89"/>
    </location>
</feature>
<sequence length="297" mass="32951">MTALELIEGSWEIVNAFNGVDWIFALALFGVSYFLESNDPFYRLFSLDDRHIQYPYVKDQRVSGRMCAFLSTGVPIIVMAISCLLIPVARRREKHPQYSRVHLLLISVLGLVTSLSLAGFITSIFKNFLGQPRPDFIARCEPALNTPHHGLVNVSVCTTTHLERLADGMRSMPSGHASNAFSGLFYLTLWLFGQLMVSTPGVAMFKALLSMLPVLGAGLVAISRTMDYRHGLVDVTVGSLIGISMALFSYRKFFPAITGPDPYLPYAETPSVLRELEGYPSNNGQYTEINGLDQQYP</sequence>
<dbReference type="Pfam" id="PF01569">
    <property type="entry name" value="PAP2"/>
    <property type="match status" value="1"/>
</dbReference>
<feature type="transmembrane region" description="Helical" evidence="6">
    <location>
        <begin position="16"/>
        <end position="35"/>
    </location>
</feature>
<feature type="domain" description="Phosphatidic acid phosphatase type 2/haloperoxidase" evidence="7">
    <location>
        <begin position="109"/>
        <end position="250"/>
    </location>
</feature>
<dbReference type="InterPro" id="IPR000326">
    <property type="entry name" value="PAP2/HPO"/>
</dbReference>
<keyword evidence="3 6" id="KW-0812">Transmembrane</keyword>
<keyword evidence="4 6" id="KW-1133">Transmembrane helix</keyword>
<dbReference type="GO" id="GO:0000329">
    <property type="term" value="C:fungal-type vacuole membrane"/>
    <property type="evidence" value="ECO:0007669"/>
    <property type="project" value="EnsemblFungi"/>
</dbReference>
<dbReference type="GO" id="GO:0000810">
    <property type="term" value="F:diacylglycerol diphosphate phosphatase activity"/>
    <property type="evidence" value="ECO:0007669"/>
    <property type="project" value="EnsemblFungi"/>
</dbReference>
<dbReference type="Gene3D" id="1.20.144.10">
    <property type="entry name" value="Phosphatidic acid phosphatase type 2/haloperoxidase"/>
    <property type="match status" value="1"/>
</dbReference>
<evidence type="ECO:0000256" key="1">
    <source>
        <dbReference type="ARBA" id="ARBA00004141"/>
    </source>
</evidence>
<evidence type="ECO:0000313" key="9">
    <source>
        <dbReference type="Proteomes" id="UP000095023"/>
    </source>
</evidence>
<dbReference type="GO" id="GO:0042802">
    <property type="term" value="F:identical protein binding"/>
    <property type="evidence" value="ECO:0007669"/>
    <property type="project" value="EnsemblFungi"/>
</dbReference>
<dbReference type="GO" id="GO:0045121">
    <property type="term" value="C:membrane raft"/>
    <property type="evidence" value="ECO:0007669"/>
    <property type="project" value="EnsemblFungi"/>
</dbReference>
<dbReference type="SUPFAM" id="SSF48317">
    <property type="entry name" value="Acid phosphatase/Vanadium-dependent haloperoxidase"/>
    <property type="match status" value="1"/>
</dbReference>
<organism evidence="8 9">
    <name type="scientific">Tortispora caseinolytica NRRL Y-17796</name>
    <dbReference type="NCBI Taxonomy" id="767744"/>
    <lineage>
        <taxon>Eukaryota</taxon>
        <taxon>Fungi</taxon>
        <taxon>Dikarya</taxon>
        <taxon>Ascomycota</taxon>
        <taxon>Saccharomycotina</taxon>
        <taxon>Trigonopsidomycetes</taxon>
        <taxon>Trigonopsidales</taxon>
        <taxon>Trigonopsidaceae</taxon>
        <taxon>Tortispora</taxon>
    </lineage>
</organism>
<evidence type="ECO:0000256" key="2">
    <source>
        <dbReference type="ARBA" id="ARBA00008816"/>
    </source>
</evidence>
<evidence type="ECO:0000256" key="5">
    <source>
        <dbReference type="ARBA" id="ARBA00023136"/>
    </source>
</evidence>
<reference evidence="9" key="1">
    <citation type="submission" date="2016-02" db="EMBL/GenBank/DDBJ databases">
        <title>Comparative genomics of biotechnologically important yeasts.</title>
        <authorList>
            <consortium name="DOE Joint Genome Institute"/>
            <person name="Riley R."/>
            <person name="Haridas S."/>
            <person name="Wolfe K.H."/>
            <person name="Lopes M.R."/>
            <person name="Hittinger C.T."/>
            <person name="Goker M."/>
            <person name="Salamov A."/>
            <person name="Wisecaver J."/>
            <person name="Long T.M."/>
            <person name="Aerts A.L."/>
            <person name="Barry K."/>
            <person name="Choi C."/>
            <person name="Clum A."/>
            <person name="Coughlan A.Y."/>
            <person name="Deshpande S."/>
            <person name="Douglass A.P."/>
            <person name="Hanson S.J."/>
            <person name="Klenk H.-P."/>
            <person name="Labutti K."/>
            <person name="Lapidus A."/>
            <person name="Lindquist E."/>
            <person name="Lipzen A."/>
            <person name="Meier-Kolthoff J.P."/>
            <person name="Ohm R.A."/>
            <person name="Otillar R.P."/>
            <person name="Pangilinan J."/>
            <person name="Peng Y."/>
            <person name="Rokas A."/>
            <person name="Rosa C.A."/>
            <person name="Scheuner C."/>
            <person name="Sibirny A.A."/>
            <person name="Slot J.C."/>
            <person name="Stielow J.B."/>
            <person name="Sun H."/>
            <person name="Kurtzman C.P."/>
            <person name="Blackwell M."/>
            <person name="Jeffries T.W."/>
            <person name="Grigoriev I.V."/>
        </authorList>
    </citation>
    <scope>NUCLEOTIDE SEQUENCE [LARGE SCALE GENOMIC DNA]</scope>
    <source>
        <strain evidence="9">NRRL Y-17796</strain>
    </source>
</reference>
<evidence type="ECO:0000256" key="4">
    <source>
        <dbReference type="ARBA" id="ARBA00022989"/>
    </source>
</evidence>
<comment type="subcellular location">
    <subcellularLocation>
        <location evidence="1">Membrane</location>
        <topology evidence="1">Multi-pass membrane protein</topology>
    </subcellularLocation>
</comment>
<feature type="transmembrane region" description="Helical" evidence="6">
    <location>
        <begin position="203"/>
        <end position="222"/>
    </location>
</feature>
<comment type="similarity">
    <text evidence="2">Belongs to the PA-phosphatase related phosphoesterase family.</text>
</comment>
<feature type="transmembrane region" description="Helical" evidence="6">
    <location>
        <begin position="231"/>
        <end position="250"/>
    </location>
</feature>
<dbReference type="InterPro" id="IPR043216">
    <property type="entry name" value="PAP-like"/>
</dbReference>
<evidence type="ECO:0000313" key="8">
    <source>
        <dbReference type="EMBL" id="ODV89326.1"/>
    </source>
</evidence>
<dbReference type="GO" id="GO:0006644">
    <property type="term" value="P:phospholipid metabolic process"/>
    <property type="evidence" value="ECO:0007669"/>
    <property type="project" value="EnsemblFungi"/>
</dbReference>
<keyword evidence="9" id="KW-1185">Reference proteome</keyword>
<dbReference type="PANTHER" id="PTHR10165">
    <property type="entry name" value="LIPID PHOSPHATE PHOSPHATASE"/>
    <property type="match status" value="1"/>
</dbReference>
<dbReference type="Proteomes" id="UP000095023">
    <property type="component" value="Unassembled WGS sequence"/>
</dbReference>